<dbReference type="PROSITE" id="PS50949">
    <property type="entry name" value="HTH_GNTR"/>
    <property type="match status" value="1"/>
</dbReference>
<sequence>MARSPVPNQTGKETGAARVYTTLRNEILTMRLAPGTPLDEVGLAERFDMSRSPVREALVRLSGDGLVTILANRSTVVTPMDFARVPEFLDALDLLQRVTTRLAALHRTAADLAKIQEKQKAYEKAIAASIKLRDSLPMIEANYDFHMTIARAGRNLYFADLYRRLLDEGRRMLHLHFQFKALDPDISVEEMARDHTDIVDAIERGDADKAEECAHRHAEQFKGRFMQFMDRNLTAGVPLTYNRRVSREKSTTTAE</sequence>
<dbReference type="InterPro" id="IPR008920">
    <property type="entry name" value="TF_FadR/GntR_C"/>
</dbReference>
<evidence type="ECO:0000259" key="4">
    <source>
        <dbReference type="PROSITE" id="PS50949"/>
    </source>
</evidence>
<evidence type="ECO:0000256" key="2">
    <source>
        <dbReference type="ARBA" id="ARBA00023125"/>
    </source>
</evidence>
<dbReference type="CDD" id="cd07377">
    <property type="entry name" value="WHTH_GntR"/>
    <property type="match status" value="1"/>
</dbReference>
<dbReference type="SUPFAM" id="SSF48008">
    <property type="entry name" value="GntR ligand-binding domain-like"/>
    <property type="match status" value="1"/>
</dbReference>
<dbReference type="SMART" id="SM00895">
    <property type="entry name" value="FCD"/>
    <property type="match status" value="1"/>
</dbReference>
<dbReference type="InterPro" id="IPR036390">
    <property type="entry name" value="WH_DNA-bd_sf"/>
</dbReference>
<dbReference type="Gene3D" id="1.20.120.530">
    <property type="entry name" value="GntR ligand-binding domain-like"/>
    <property type="match status" value="1"/>
</dbReference>
<keyword evidence="1" id="KW-0805">Transcription regulation</keyword>
<dbReference type="Pfam" id="PF07729">
    <property type="entry name" value="FCD"/>
    <property type="match status" value="1"/>
</dbReference>
<dbReference type="AlphaFoldDB" id="A0A5E4ZG22"/>
<evidence type="ECO:0000313" key="5">
    <source>
        <dbReference type="EMBL" id="VVE59587.1"/>
    </source>
</evidence>
<keyword evidence="2" id="KW-0238">DNA-binding</keyword>
<dbReference type="SMART" id="SM00345">
    <property type="entry name" value="HTH_GNTR"/>
    <property type="match status" value="1"/>
</dbReference>
<evidence type="ECO:0000256" key="1">
    <source>
        <dbReference type="ARBA" id="ARBA00023015"/>
    </source>
</evidence>
<dbReference type="SUPFAM" id="SSF46785">
    <property type="entry name" value="Winged helix' DNA-binding domain"/>
    <property type="match status" value="1"/>
</dbReference>
<dbReference type="InterPro" id="IPR011711">
    <property type="entry name" value="GntR_C"/>
</dbReference>
<evidence type="ECO:0000256" key="3">
    <source>
        <dbReference type="ARBA" id="ARBA00023163"/>
    </source>
</evidence>
<dbReference type="PANTHER" id="PTHR43537">
    <property type="entry name" value="TRANSCRIPTIONAL REGULATOR, GNTR FAMILY"/>
    <property type="match status" value="1"/>
</dbReference>
<dbReference type="OrthoDB" id="9799812at2"/>
<dbReference type="GO" id="GO:0003700">
    <property type="term" value="F:DNA-binding transcription factor activity"/>
    <property type="evidence" value="ECO:0007669"/>
    <property type="project" value="InterPro"/>
</dbReference>
<dbReference type="EMBL" id="CABPRZ010000045">
    <property type="protein sequence ID" value="VVE59587.1"/>
    <property type="molecule type" value="Genomic_DNA"/>
</dbReference>
<dbReference type="Gene3D" id="1.10.10.10">
    <property type="entry name" value="Winged helix-like DNA-binding domain superfamily/Winged helix DNA-binding domain"/>
    <property type="match status" value="1"/>
</dbReference>
<organism evidence="5 6">
    <name type="scientific">Pandoraea terrae</name>
    <dbReference type="NCBI Taxonomy" id="1537710"/>
    <lineage>
        <taxon>Bacteria</taxon>
        <taxon>Pseudomonadati</taxon>
        <taxon>Pseudomonadota</taxon>
        <taxon>Betaproteobacteria</taxon>
        <taxon>Burkholderiales</taxon>
        <taxon>Burkholderiaceae</taxon>
        <taxon>Pandoraea</taxon>
    </lineage>
</organism>
<accession>A0A5E4ZG22</accession>
<dbReference type="Pfam" id="PF00392">
    <property type="entry name" value="GntR"/>
    <property type="match status" value="1"/>
</dbReference>
<dbReference type="GO" id="GO:0003677">
    <property type="term" value="F:DNA binding"/>
    <property type="evidence" value="ECO:0007669"/>
    <property type="project" value="UniProtKB-KW"/>
</dbReference>
<dbReference type="InterPro" id="IPR036388">
    <property type="entry name" value="WH-like_DNA-bd_sf"/>
</dbReference>
<keyword evidence="3" id="KW-0804">Transcription</keyword>
<proteinExistence type="predicted"/>
<dbReference type="PANTHER" id="PTHR43537:SF53">
    <property type="entry name" value="HTH-TYPE TRANSCRIPTIONAL REPRESSOR NANR"/>
    <property type="match status" value="1"/>
</dbReference>
<dbReference type="RefSeq" id="WP_150700234.1">
    <property type="nucleotide sequence ID" value="NZ_CABPRZ010000045.1"/>
</dbReference>
<name>A0A5E4ZG22_9BURK</name>
<evidence type="ECO:0000313" key="6">
    <source>
        <dbReference type="Proteomes" id="UP000414233"/>
    </source>
</evidence>
<reference evidence="5 6" key="1">
    <citation type="submission" date="2019-08" db="EMBL/GenBank/DDBJ databases">
        <authorList>
            <person name="Peeters C."/>
        </authorList>
    </citation>
    <scope>NUCLEOTIDE SEQUENCE [LARGE SCALE GENOMIC DNA]</scope>
    <source>
        <strain evidence="5 6">LMG 30175</strain>
    </source>
</reference>
<gene>
    <name evidence="5" type="primary">lutR_2</name>
    <name evidence="5" type="ORF">PTE30175_05521</name>
</gene>
<feature type="domain" description="HTH gntR-type" evidence="4">
    <location>
        <begin position="13"/>
        <end position="80"/>
    </location>
</feature>
<dbReference type="InterPro" id="IPR000524">
    <property type="entry name" value="Tscrpt_reg_HTH_GntR"/>
</dbReference>
<protein>
    <submittedName>
        <fullName evidence="5">HTH-type transcriptional regulator LutR</fullName>
    </submittedName>
</protein>
<dbReference type="Proteomes" id="UP000414233">
    <property type="component" value="Unassembled WGS sequence"/>
</dbReference>
<keyword evidence="6" id="KW-1185">Reference proteome</keyword>